<accession>A0A438N9W2</accession>
<name>A0A438N9W2_EXOME</name>
<protein>
    <recommendedName>
        <fullName evidence="7">FAD-binding domain-containing protein</fullName>
    </recommendedName>
</protein>
<evidence type="ECO:0000259" key="7">
    <source>
        <dbReference type="Pfam" id="PF01494"/>
    </source>
</evidence>
<keyword evidence="5" id="KW-0503">Monooxygenase</keyword>
<dbReference type="InterPro" id="IPR050493">
    <property type="entry name" value="FAD-dep_Monooxygenase_BioMet"/>
</dbReference>
<keyword evidence="2" id="KW-0285">Flavoprotein</keyword>
<feature type="domain" description="FAD-binding" evidence="7">
    <location>
        <begin position="81"/>
        <end position="406"/>
    </location>
</feature>
<dbReference type="PRINTS" id="PR00420">
    <property type="entry name" value="RNGMNOXGNASE"/>
</dbReference>
<dbReference type="Pfam" id="PF01494">
    <property type="entry name" value="FAD_binding_3"/>
    <property type="match status" value="1"/>
</dbReference>
<comment type="similarity">
    <text evidence="1">Belongs to the paxM FAD-dependent monooxygenase family.</text>
</comment>
<evidence type="ECO:0000256" key="4">
    <source>
        <dbReference type="ARBA" id="ARBA00023002"/>
    </source>
</evidence>
<evidence type="ECO:0000256" key="2">
    <source>
        <dbReference type="ARBA" id="ARBA00022630"/>
    </source>
</evidence>
<evidence type="ECO:0000256" key="1">
    <source>
        <dbReference type="ARBA" id="ARBA00007992"/>
    </source>
</evidence>
<organism evidence="8 9">
    <name type="scientific">Exophiala mesophila</name>
    <name type="common">Black yeast-like fungus</name>
    <dbReference type="NCBI Taxonomy" id="212818"/>
    <lineage>
        <taxon>Eukaryota</taxon>
        <taxon>Fungi</taxon>
        <taxon>Dikarya</taxon>
        <taxon>Ascomycota</taxon>
        <taxon>Pezizomycotina</taxon>
        <taxon>Eurotiomycetes</taxon>
        <taxon>Chaetothyriomycetidae</taxon>
        <taxon>Chaetothyriales</taxon>
        <taxon>Herpotrichiellaceae</taxon>
        <taxon>Exophiala</taxon>
    </lineage>
</organism>
<sequence length="510" mass="55951">MIQPDGPEVFVNGNGASHHPDTDAQDPEPSHLFIKLPETASYPTGSLDFLVKLRREQQQEEAMRQASSLINGERHSKLQLKIVIVGAGLGGLAAAIALLRKGHQVTVVEQAPSLGEVGAGIQIPSNSSRLLIKWGLKPFLASRVVTPASIAFKRWQDGDVIALTKLVPEFQDNFDAPYWVVHRAHFHDAMYQLAKQLGVEVILNSRVVEYDQHGPSVTTGNGATYSGDLVICSDGVKSIGRKIVLGGVDQTPLRTGFAAYRATVDVDKMQQHPDTARLLEVPGLNLWIGDLRHVMTYTISGGRAFNMVLSHPDRSDPAGWLNQSPDEILSQMRKHFSGWDPVLTKIIDMIDSTLKWPLLSGSPLKTWISSSSKMIIMGDAAHAMVPYMSQGAAMAVEDAAALAEAIDLVDHPAELPTALKVWESVRILRTGQMQEASLINGKLWHFADGPEQRARDAATRPEVEGRQFTTSANQWSDPTTQRWTYGYDSEAEIRKAWAAQRPSKAQVNGK</sequence>
<dbReference type="SUPFAM" id="SSF51905">
    <property type="entry name" value="FAD/NAD(P)-binding domain"/>
    <property type="match status" value="1"/>
</dbReference>
<dbReference type="InterPro" id="IPR002938">
    <property type="entry name" value="FAD-bd"/>
</dbReference>
<evidence type="ECO:0000256" key="3">
    <source>
        <dbReference type="ARBA" id="ARBA00022827"/>
    </source>
</evidence>
<dbReference type="GO" id="GO:0004497">
    <property type="term" value="F:monooxygenase activity"/>
    <property type="evidence" value="ECO:0007669"/>
    <property type="project" value="UniProtKB-KW"/>
</dbReference>
<keyword evidence="4" id="KW-0560">Oxidoreductase</keyword>
<evidence type="ECO:0000313" key="8">
    <source>
        <dbReference type="EMBL" id="RVX72547.1"/>
    </source>
</evidence>
<dbReference type="SUPFAM" id="SSF54373">
    <property type="entry name" value="FAD-linked reductases, C-terminal domain"/>
    <property type="match status" value="1"/>
</dbReference>
<dbReference type="InterPro" id="IPR036188">
    <property type="entry name" value="FAD/NAD-bd_sf"/>
</dbReference>
<keyword evidence="3" id="KW-0274">FAD</keyword>
<dbReference type="OrthoDB" id="420606at2759"/>
<dbReference type="FunFam" id="3.50.50.60:FF:000115">
    <property type="entry name" value="Salicylate hydroxylase, putative"/>
    <property type="match status" value="1"/>
</dbReference>
<dbReference type="EMBL" id="NAJM01000012">
    <property type="protein sequence ID" value="RVX72547.1"/>
    <property type="molecule type" value="Genomic_DNA"/>
</dbReference>
<evidence type="ECO:0000256" key="6">
    <source>
        <dbReference type="SAM" id="MobiDB-lite"/>
    </source>
</evidence>
<dbReference type="VEuPathDB" id="FungiDB:PV10_07604"/>
<reference evidence="8 9" key="1">
    <citation type="submission" date="2017-03" db="EMBL/GenBank/DDBJ databases">
        <title>Genomes of endolithic fungi from Antarctica.</title>
        <authorList>
            <person name="Coleine C."/>
            <person name="Masonjones S."/>
            <person name="Stajich J.E."/>
        </authorList>
    </citation>
    <scope>NUCLEOTIDE SEQUENCE [LARGE SCALE GENOMIC DNA]</scope>
    <source>
        <strain evidence="8 9">CCFEE 6314</strain>
    </source>
</reference>
<dbReference type="AlphaFoldDB" id="A0A438N9W2"/>
<dbReference type="PANTHER" id="PTHR13789:SF306">
    <property type="entry name" value="HYDROXYLASE, PUTATIVE-RELATED"/>
    <property type="match status" value="1"/>
</dbReference>
<dbReference type="PANTHER" id="PTHR13789">
    <property type="entry name" value="MONOOXYGENASE"/>
    <property type="match status" value="1"/>
</dbReference>
<dbReference type="GO" id="GO:0071949">
    <property type="term" value="F:FAD binding"/>
    <property type="evidence" value="ECO:0007669"/>
    <property type="project" value="InterPro"/>
</dbReference>
<evidence type="ECO:0000313" key="9">
    <source>
        <dbReference type="Proteomes" id="UP000288859"/>
    </source>
</evidence>
<gene>
    <name evidence="8" type="ORF">B0A52_03737</name>
</gene>
<comment type="caution">
    <text evidence="8">The sequence shown here is derived from an EMBL/GenBank/DDBJ whole genome shotgun (WGS) entry which is preliminary data.</text>
</comment>
<evidence type="ECO:0000256" key="5">
    <source>
        <dbReference type="ARBA" id="ARBA00023033"/>
    </source>
</evidence>
<feature type="region of interest" description="Disordered" evidence="6">
    <location>
        <begin position="1"/>
        <end position="29"/>
    </location>
</feature>
<dbReference type="Gene3D" id="3.50.50.60">
    <property type="entry name" value="FAD/NAD(P)-binding domain"/>
    <property type="match status" value="1"/>
</dbReference>
<dbReference type="Proteomes" id="UP000288859">
    <property type="component" value="Unassembled WGS sequence"/>
</dbReference>
<proteinExistence type="inferred from homology"/>